<dbReference type="InterPro" id="IPR012441">
    <property type="entry name" value="DUF1643"/>
</dbReference>
<proteinExistence type="predicted"/>
<evidence type="ECO:0000313" key="1">
    <source>
        <dbReference type="EMBL" id="GLQ05517.1"/>
    </source>
</evidence>
<dbReference type="Pfam" id="PF07799">
    <property type="entry name" value="DUF1643"/>
    <property type="match status" value="1"/>
</dbReference>
<gene>
    <name evidence="1" type="ORF">GCM10007924_07380</name>
</gene>
<organism evidence="1 2">
    <name type="scientific">Sneathiella chinensis</name>
    <dbReference type="NCBI Taxonomy" id="349750"/>
    <lineage>
        <taxon>Bacteria</taxon>
        <taxon>Pseudomonadati</taxon>
        <taxon>Pseudomonadota</taxon>
        <taxon>Alphaproteobacteria</taxon>
        <taxon>Sneathiellales</taxon>
        <taxon>Sneathiellaceae</taxon>
        <taxon>Sneathiella</taxon>
    </lineage>
</organism>
<evidence type="ECO:0000313" key="2">
    <source>
        <dbReference type="Proteomes" id="UP001161409"/>
    </source>
</evidence>
<protein>
    <recommendedName>
        <fullName evidence="3">DUF1643 domain-containing protein</fullName>
    </recommendedName>
</protein>
<dbReference type="Proteomes" id="UP001161409">
    <property type="component" value="Unassembled WGS sequence"/>
</dbReference>
<dbReference type="RefSeq" id="WP_169559512.1">
    <property type="nucleotide sequence ID" value="NZ_BSNF01000001.1"/>
</dbReference>
<accession>A0ABQ5U2F1</accession>
<keyword evidence="2" id="KW-1185">Reference proteome</keyword>
<comment type="caution">
    <text evidence="1">The sequence shown here is derived from an EMBL/GenBank/DDBJ whole genome shotgun (WGS) entry which is preliminary data.</text>
</comment>
<dbReference type="EMBL" id="BSNF01000001">
    <property type="protein sequence ID" value="GLQ05517.1"/>
    <property type="molecule type" value="Genomic_DNA"/>
</dbReference>
<reference evidence="1" key="1">
    <citation type="journal article" date="2014" name="Int. J. Syst. Evol. Microbiol.">
        <title>Complete genome of a new Firmicutes species belonging to the dominant human colonic microbiota ('Ruminococcus bicirculans') reveals two chromosomes and a selective capacity to utilize plant glucans.</title>
        <authorList>
            <consortium name="NISC Comparative Sequencing Program"/>
            <person name="Wegmann U."/>
            <person name="Louis P."/>
            <person name="Goesmann A."/>
            <person name="Henrissat B."/>
            <person name="Duncan S.H."/>
            <person name="Flint H.J."/>
        </authorList>
    </citation>
    <scope>NUCLEOTIDE SEQUENCE</scope>
    <source>
        <strain evidence="1">NBRC 103408</strain>
    </source>
</reference>
<name>A0ABQ5U2F1_9PROT</name>
<sequence length="165" mass="18636">MDAQYFKESGATFSDCEKYRYRLWRQWDDGPRVAFLMLNPSTADADRNDPTVERCHRRAVAMGFGAMEVINIFAFRATDPRDLKQAAQPVGPLNDATILESARASDTLICAWGSHGDFQNRDEQVRTLLRTNGIKAQVLKLTSKGQPGHPLYIPYSCTPVPWEDI</sequence>
<reference evidence="1" key="2">
    <citation type="submission" date="2023-01" db="EMBL/GenBank/DDBJ databases">
        <title>Draft genome sequence of Sneathiella chinensis strain NBRC 103408.</title>
        <authorList>
            <person name="Sun Q."/>
            <person name="Mori K."/>
        </authorList>
    </citation>
    <scope>NUCLEOTIDE SEQUENCE</scope>
    <source>
        <strain evidence="1">NBRC 103408</strain>
    </source>
</reference>
<evidence type="ECO:0008006" key="3">
    <source>
        <dbReference type="Google" id="ProtNLM"/>
    </source>
</evidence>